<dbReference type="Proteomes" id="UP000479000">
    <property type="component" value="Unassembled WGS sequence"/>
</dbReference>
<dbReference type="AlphaFoldDB" id="A0A6H5H090"/>
<organism evidence="1 2">
    <name type="scientific">Nesidiocoris tenuis</name>
    <dbReference type="NCBI Taxonomy" id="355587"/>
    <lineage>
        <taxon>Eukaryota</taxon>
        <taxon>Metazoa</taxon>
        <taxon>Ecdysozoa</taxon>
        <taxon>Arthropoda</taxon>
        <taxon>Hexapoda</taxon>
        <taxon>Insecta</taxon>
        <taxon>Pterygota</taxon>
        <taxon>Neoptera</taxon>
        <taxon>Paraneoptera</taxon>
        <taxon>Hemiptera</taxon>
        <taxon>Heteroptera</taxon>
        <taxon>Panheteroptera</taxon>
        <taxon>Cimicomorpha</taxon>
        <taxon>Miridae</taxon>
        <taxon>Dicyphina</taxon>
        <taxon>Nesidiocoris</taxon>
    </lineage>
</organism>
<name>A0A6H5H090_9HEMI</name>
<protein>
    <submittedName>
        <fullName evidence="1">Uncharacterized protein</fullName>
    </submittedName>
</protein>
<evidence type="ECO:0000313" key="2">
    <source>
        <dbReference type="Proteomes" id="UP000479000"/>
    </source>
</evidence>
<dbReference type="EMBL" id="CADCXU010020594">
    <property type="protein sequence ID" value="CAB0008684.1"/>
    <property type="molecule type" value="Genomic_DNA"/>
</dbReference>
<accession>A0A6H5H090</accession>
<reference evidence="1 2" key="1">
    <citation type="submission" date="2020-02" db="EMBL/GenBank/DDBJ databases">
        <authorList>
            <person name="Ferguson B K."/>
        </authorList>
    </citation>
    <scope>NUCLEOTIDE SEQUENCE [LARGE SCALE GENOMIC DNA]</scope>
</reference>
<proteinExistence type="predicted"/>
<keyword evidence="2" id="KW-1185">Reference proteome</keyword>
<sequence length="79" mass="9004">MIWRSFKTGLEGVCKTEREGASGQDFEGVKTGRRGLQDRTWRSYEAAFKTVFGGVPRQVQKGFEAELGGLQHRTWRALR</sequence>
<evidence type="ECO:0000313" key="1">
    <source>
        <dbReference type="EMBL" id="CAB0008684.1"/>
    </source>
</evidence>
<feature type="non-terminal residue" evidence="1">
    <location>
        <position position="79"/>
    </location>
</feature>
<gene>
    <name evidence="1" type="ORF">NTEN_LOCUS13928</name>
</gene>